<reference evidence="1" key="1">
    <citation type="submission" date="2018-02" db="EMBL/GenBank/DDBJ databases">
        <title>Rhizophora mucronata_Transcriptome.</title>
        <authorList>
            <person name="Meera S.P."/>
            <person name="Sreeshan A."/>
            <person name="Augustine A."/>
        </authorList>
    </citation>
    <scope>NUCLEOTIDE SEQUENCE</scope>
    <source>
        <tissue evidence="1">Leaf</tissue>
    </source>
</reference>
<dbReference type="AlphaFoldDB" id="A0A2P2QU50"/>
<organism evidence="1">
    <name type="scientific">Rhizophora mucronata</name>
    <name type="common">Asiatic mangrove</name>
    <dbReference type="NCBI Taxonomy" id="61149"/>
    <lineage>
        <taxon>Eukaryota</taxon>
        <taxon>Viridiplantae</taxon>
        <taxon>Streptophyta</taxon>
        <taxon>Embryophyta</taxon>
        <taxon>Tracheophyta</taxon>
        <taxon>Spermatophyta</taxon>
        <taxon>Magnoliopsida</taxon>
        <taxon>eudicotyledons</taxon>
        <taxon>Gunneridae</taxon>
        <taxon>Pentapetalae</taxon>
        <taxon>rosids</taxon>
        <taxon>fabids</taxon>
        <taxon>Malpighiales</taxon>
        <taxon>Rhizophoraceae</taxon>
        <taxon>Rhizophora</taxon>
    </lineage>
</organism>
<evidence type="ECO:0000313" key="1">
    <source>
        <dbReference type="EMBL" id="MBX70401.1"/>
    </source>
</evidence>
<protein>
    <submittedName>
        <fullName evidence="1">Uncharacterized protein</fullName>
    </submittedName>
</protein>
<sequence length="48" mass="5549">MGTPLDGWLTRFKNHLRKHNNIGLARRAREFQIESPSPHLSHTKLTVS</sequence>
<accession>A0A2P2QU50</accession>
<name>A0A2P2QU50_RHIMU</name>
<dbReference type="EMBL" id="GGEC01089917">
    <property type="protein sequence ID" value="MBX70401.1"/>
    <property type="molecule type" value="Transcribed_RNA"/>
</dbReference>
<proteinExistence type="predicted"/>